<keyword evidence="2" id="KW-1185">Reference proteome</keyword>
<sequence length="147" mass="16681">MGSTFAPSLGCLYMFDFESRFILPNTEPFQINIKLWRRYIDDILIVWQGSLSESPLSLPCTLDRRTGAAQLFDPRVPEALICCFRYTEFNTGPDVVPLILQEPRTRVGSRLASAAISSKCTNISTHMIRAHYFGTRPDTYQLCSSLH</sequence>
<evidence type="ECO:0008006" key="3">
    <source>
        <dbReference type="Google" id="ProtNLM"/>
    </source>
</evidence>
<dbReference type="Proteomes" id="UP001066276">
    <property type="component" value="Chromosome 8"/>
</dbReference>
<proteinExistence type="predicted"/>
<protein>
    <recommendedName>
        <fullName evidence="3">Reverse transcriptase</fullName>
    </recommendedName>
</protein>
<evidence type="ECO:0000313" key="2">
    <source>
        <dbReference type="Proteomes" id="UP001066276"/>
    </source>
</evidence>
<name>A0AAV7NTY9_PLEWA</name>
<accession>A0AAV7NTY9</accession>
<organism evidence="1 2">
    <name type="scientific">Pleurodeles waltl</name>
    <name type="common">Iberian ribbed newt</name>
    <dbReference type="NCBI Taxonomy" id="8319"/>
    <lineage>
        <taxon>Eukaryota</taxon>
        <taxon>Metazoa</taxon>
        <taxon>Chordata</taxon>
        <taxon>Craniata</taxon>
        <taxon>Vertebrata</taxon>
        <taxon>Euteleostomi</taxon>
        <taxon>Amphibia</taxon>
        <taxon>Batrachia</taxon>
        <taxon>Caudata</taxon>
        <taxon>Salamandroidea</taxon>
        <taxon>Salamandridae</taxon>
        <taxon>Pleurodelinae</taxon>
        <taxon>Pleurodeles</taxon>
    </lineage>
</organism>
<reference evidence="1" key="1">
    <citation type="journal article" date="2022" name="bioRxiv">
        <title>Sequencing and chromosome-scale assembly of the giantPleurodeles waltlgenome.</title>
        <authorList>
            <person name="Brown T."/>
            <person name="Elewa A."/>
            <person name="Iarovenko S."/>
            <person name="Subramanian E."/>
            <person name="Araus A.J."/>
            <person name="Petzold A."/>
            <person name="Susuki M."/>
            <person name="Suzuki K.-i.T."/>
            <person name="Hayashi T."/>
            <person name="Toyoda A."/>
            <person name="Oliveira C."/>
            <person name="Osipova E."/>
            <person name="Leigh N.D."/>
            <person name="Simon A."/>
            <person name="Yun M.H."/>
        </authorList>
    </citation>
    <scope>NUCLEOTIDE SEQUENCE</scope>
    <source>
        <strain evidence="1">20211129_DDA</strain>
        <tissue evidence="1">Liver</tissue>
    </source>
</reference>
<gene>
    <name evidence="1" type="ORF">NDU88_007088</name>
</gene>
<evidence type="ECO:0000313" key="1">
    <source>
        <dbReference type="EMBL" id="KAJ1118901.1"/>
    </source>
</evidence>
<dbReference type="AlphaFoldDB" id="A0AAV7NTY9"/>
<dbReference type="EMBL" id="JANPWB010000012">
    <property type="protein sequence ID" value="KAJ1118901.1"/>
    <property type="molecule type" value="Genomic_DNA"/>
</dbReference>
<comment type="caution">
    <text evidence="1">The sequence shown here is derived from an EMBL/GenBank/DDBJ whole genome shotgun (WGS) entry which is preliminary data.</text>
</comment>